<dbReference type="EMBL" id="JADGJD010000471">
    <property type="protein sequence ID" value="KAJ3050799.1"/>
    <property type="molecule type" value="Genomic_DNA"/>
</dbReference>
<dbReference type="Proteomes" id="UP001212841">
    <property type="component" value="Unassembled WGS sequence"/>
</dbReference>
<organism evidence="1 2">
    <name type="scientific">Rhizophlyctis rosea</name>
    <dbReference type="NCBI Taxonomy" id="64517"/>
    <lineage>
        <taxon>Eukaryota</taxon>
        <taxon>Fungi</taxon>
        <taxon>Fungi incertae sedis</taxon>
        <taxon>Chytridiomycota</taxon>
        <taxon>Chytridiomycota incertae sedis</taxon>
        <taxon>Chytridiomycetes</taxon>
        <taxon>Rhizophlyctidales</taxon>
        <taxon>Rhizophlyctidaceae</taxon>
        <taxon>Rhizophlyctis</taxon>
    </lineage>
</organism>
<dbReference type="AlphaFoldDB" id="A0AAD5X4P2"/>
<keyword evidence="2" id="KW-1185">Reference proteome</keyword>
<reference evidence="1" key="1">
    <citation type="submission" date="2020-05" db="EMBL/GenBank/DDBJ databases">
        <title>Phylogenomic resolution of chytrid fungi.</title>
        <authorList>
            <person name="Stajich J.E."/>
            <person name="Amses K."/>
            <person name="Simmons R."/>
            <person name="Seto K."/>
            <person name="Myers J."/>
            <person name="Bonds A."/>
            <person name="Quandt C.A."/>
            <person name="Barry K."/>
            <person name="Liu P."/>
            <person name="Grigoriev I."/>
            <person name="Longcore J.E."/>
            <person name="James T.Y."/>
        </authorList>
    </citation>
    <scope>NUCLEOTIDE SEQUENCE</scope>
    <source>
        <strain evidence="1">JEL0318</strain>
    </source>
</reference>
<gene>
    <name evidence="1" type="ORF">HK097_008218</name>
</gene>
<protein>
    <submittedName>
        <fullName evidence="1">Uncharacterized protein</fullName>
    </submittedName>
</protein>
<comment type="caution">
    <text evidence="1">The sequence shown here is derived from an EMBL/GenBank/DDBJ whole genome shotgun (WGS) entry which is preliminary data.</text>
</comment>
<proteinExistence type="predicted"/>
<evidence type="ECO:0000313" key="2">
    <source>
        <dbReference type="Proteomes" id="UP001212841"/>
    </source>
</evidence>
<dbReference type="Gene3D" id="3.60.130.30">
    <property type="match status" value="1"/>
</dbReference>
<evidence type="ECO:0000313" key="1">
    <source>
        <dbReference type="EMBL" id="KAJ3050799.1"/>
    </source>
</evidence>
<sequence length="175" mass="19681">MQTNRDIQAAIFIVALVNTGGKPNSCMMKMKNDNRGEEAHLRWVLHLGVWKKSAVFPGLTRHTTDERLGSAFLIKATNRFMYRLDQSLVQFDQSEGGRFGCTLDLKPGSLCFFKSSLLWHGNLPLIDGLRFPLVFFNCHFTVSPISLCVEKWALGVTKDGVVDHKKDVLGDLIAR</sequence>
<accession>A0AAD5X4P2</accession>
<name>A0AAD5X4P2_9FUNG</name>